<dbReference type="AlphaFoldDB" id="A0A923PNQ2"/>
<proteinExistence type="predicted"/>
<keyword evidence="2" id="KW-1185">Reference proteome</keyword>
<dbReference type="EMBL" id="JACSIT010000100">
    <property type="protein sequence ID" value="MBC6994669.1"/>
    <property type="molecule type" value="Genomic_DNA"/>
</dbReference>
<sequence>MQKVYSIFLDSLKIGTTQLEKADASMGVVFGVIKFNDESFGYDFLKNYCQSKCITLAADYPDDKMISTSTIDALSVKDENGVEIKGLGNQISGMDGNDFEVYVEGIAYPFYETAFPHHVKAYQEMHGK</sequence>
<evidence type="ECO:0000313" key="1">
    <source>
        <dbReference type="EMBL" id="MBC6994669.1"/>
    </source>
</evidence>
<organism evidence="1 2">
    <name type="scientific">Neolewinella lacunae</name>
    <dbReference type="NCBI Taxonomy" id="1517758"/>
    <lineage>
        <taxon>Bacteria</taxon>
        <taxon>Pseudomonadati</taxon>
        <taxon>Bacteroidota</taxon>
        <taxon>Saprospiria</taxon>
        <taxon>Saprospirales</taxon>
        <taxon>Lewinellaceae</taxon>
        <taxon>Neolewinella</taxon>
    </lineage>
</organism>
<dbReference type="RefSeq" id="WP_187466735.1">
    <property type="nucleotide sequence ID" value="NZ_JACSIT010000100.1"/>
</dbReference>
<reference evidence="1" key="1">
    <citation type="submission" date="2020-08" db="EMBL/GenBank/DDBJ databases">
        <title>Lewinella bacteria from marine environments.</title>
        <authorList>
            <person name="Zhong Y."/>
        </authorList>
    </citation>
    <scope>NUCLEOTIDE SEQUENCE</scope>
    <source>
        <strain evidence="1">KCTC 42187</strain>
    </source>
</reference>
<accession>A0A923PNQ2</accession>
<comment type="caution">
    <text evidence="1">The sequence shown here is derived from an EMBL/GenBank/DDBJ whole genome shotgun (WGS) entry which is preliminary data.</text>
</comment>
<gene>
    <name evidence="1" type="ORF">H9S92_10875</name>
</gene>
<name>A0A923PNQ2_9BACT</name>
<protein>
    <submittedName>
        <fullName evidence="1">Uncharacterized protein</fullName>
    </submittedName>
</protein>
<evidence type="ECO:0000313" key="2">
    <source>
        <dbReference type="Proteomes" id="UP000650081"/>
    </source>
</evidence>
<dbReference type="Proteomes" id="UP000650081">
    <property type="component" value="Unassembled WGS sequence"/>
</dbReference>